<protein>
    <submittedName>
        <fullName evidence="1">Disulfide bond formation protein DsbA</fullName>
    </submittedName>
</protein>
<dbReference type="SUPFAM" id="SSF52833">
    <property type="entry name" value="Thioredoxin-like"/>
    <property type="match status" value="1"/>
</dbReference>
<evidence type="ECO:0000313" key="2">
    <source>
        <dbReference type="Proteomes" id="UP001218638"/>
    </source>
</evidence>
<organism evidence="1 2">
    <name type="scientific">Synoicihabitans lomoniglobus</name>
    <dbReference type="NCBI Taxonomy" id="2909285"/>
    <lineage>
        <taxon>Bacteria</taxon>
        <taxon>Pseudomonadati</taxon>
        <taxon>Verrucomicrobiota</taxon>
        <taxon>Opitutia</taxon>
        <taxon>Opitutales</taxon>
        <taxon>Opitutaceae</taxon>
        <taxon>Synoicihabitans</taxon>
    </lineage>
</organism>
<dbReference type="RefSeq" id="WP_330931919.1">
    <property type="nucleotide sequence ID" value="NZ_CP119075.1"/>
</dbReference>
<dbReference type="Gene3D" id="3.40.30.10">
    <property type="entry name" value="Glutaredoxin"/>
    <property type="match status" value="1"/>
</dbReference>
<reference evidence="1" key="1">
    <citation type="submission" date="2023-03" db="EMBL/GenBank/DDBJ databases">
        <title>Lomoglobus Profundus gen. nov., sp. nov., a novel member of the phylum Verrucomicrobia, isolated from deep-marine sediment of South China Sea.</title>
        <authorList>
            <person name="Ahmad T."/>
            <person name="Ishaq S.E."/>
            <person name="Wang F."/>
        </authorList>
    </citation>
    <scope>NUCLEOTIDE SEQUENCE</scope>
    <source>
        <strain evidence="1">LMO-M01</strain>
    </source>
</reference>
<name>A0AAF0CHZ4_9BACT</name>
<accession>A0AAF0CHZ4</accession>
<dbReference type="InterPro" id="IPR036249">
    <property type="entry name" value="Thioredoxin-like_sf"/>
</dbReference>
<evidence type="ECO:0000313" key="1">
    <source>
        <dbReference type="EMBL" id="WED64817.1"/>
    </source>
</evidence>
<keyword evidence="2" id="KW-1185">Reference proteome</keyword>
<dbReference type="Proteomes" id="UP001218638">
    <property type="component" value="Chromosome"/>
</dbReference>
<sequence>MSAAVSVTYYLEVLSSWCHWAEPAWTELKQRYAGRVDFHWRIALMNPADFPVSAAQCDWFYQRSGVHVGSPRKLNSGWFETARAGRYEVADYVAEAGRDFLGNDDDSLRLALSHAAMIAGRKIGDIAVATAVAAEATGLDATDLRAAAESSAVRARVELSTAEFFRHQLNQRPSFIVTNSIGDKVVLSGTWRAAPIVAAIDSLLEDAARYTSHAAHFGSAPGS</sequence>
<proteinExistence type="predicted"/>
<gene>
    <name evidence="1" type="ORF">PXH66_20930</name>
</gene>
<dbReference type="AlphaFoldDB" id="A0AAF0CHZ4"/>
<dbReference type="KEGG" id="slom:PXH66_20930"/>
<dbReference type="EMBL" id="CP119075">
    <property type="protein sequence ID" value="WED64817.1"/>
    <property type="molecule type" value="Genomic_DNA"/>
</dbReference>